<proteinExistence type="predicted"/>
<sequence length="663" mass="71622">MSYLNRIRLAFSGTFQADVSTVNNDVRHFDNATFESSFQELRDGSSMNGWWNPMGSGAFRLLDCRVTGVWYEDGSFTDDPAKDPVIGMLVGGSNDRTSGKIVDIDPQWQLASALWGFDVRLTDDRGVASFGGRYEPHAFRDLWFNRNVNAGGDRAASSTFQSVLEGVTWTDGAESSRFLRELRAATAGDRLSIRMVTFGFNDDASQPRFTLGTVVGVIGPYLPGEPSSFVLGRRFTPAGSSFTSWNGITYFSGLVDEKSGTLFLDLSNALQTTDDAGTPSDIGALSVGILRDPKLQENTPVTPKTFEELAEIPYRKVDEHQRACWLYESGGVFTAALTPDQVALLKSHPLALVSKTAFNPGATGFDLGHGVVAIRESEDGLLVCAEPAVHRVDGAGETSATVYAARYGAPLGGAVIQIAQSGGVPDQGGGPPGDPNPPKAKIPDIGVPTDTLRLPSAVETSHEGKAELRITASSPGNPRRYLDGQIYLVAYRYPGQSNVARQPFEYIVLHVRDAFEVPVDPTWKDIEPIFTQYGNLYPLMSKGIVDLSNPRDVKRHARILKLAFSLDVGDPNYMPVTRDLSEPKRKMIVKWLEKVEREGDALLDAAAAARPAAPARVSARAQVKAQVKASDAAQARADAATMDAGKARFAGKLMSTIGGPRVK</sequence>
<protein>
    <submittedName>
        <fullName evidence="2">Uncharacterized protein</fullName>
    </submittedName>
</protein>
<dbReference type="PANTHER" id="PTHR34400:SF4">
    <property type="entry name" value="MEMBRANE PROTEIN"/>
    <property type="match status" value="1"/>
</dbReference>
<organism evidence="2 3">
    <name type="scientific">Sorangium cellulosum</name>
    <name type="common">Polyangium cellulosum</name>
    <dbReference type="NCBI Taxonomy" id="56"/>
    <lineage>
        <taxon>Bacteria</taxon>
        <taxon>Pseudomonadati</taxon>
        <taxon>Myxococcota</taxon>
        <taxon>Polyangia</taxon>
        <taxon>Polyangiales</taxon>
        <taxon>Polyangiaceae</taxon>
        <taxon>Sorangium</taxon>
    </lineage>
</organism>
<dbReference type="RefSeq" id="WP_129353508.1">
    <property type="nucleotide sequence ID" value="NZ_CP012670.1"/>
</dbReference>
<dbReference type="EMBL" id="CP012670">
    <property type="protein sequence ID" value="AUX26115.1"/>
    <property type="molecule type" value="Genomic_DNA"/>
</dbReference>
<dbReference type="AlphaFoldDB" id="A0A4P2Q964"/>
<dbReference type="OrthoDB" id="9800162at2"/>
<reference evidence="2 3" key="1">
    <citation type="submission" date="2015-09" db="EMBL/GenBank/DDBJ databases">
        <title>Sorangium comparison.</title>
        <authorList>
            <person name="Zaburannyi N."/>
            <person name="Bunk B."/>
            <person name="Overmann J."/>
            <person name="Mueller R."/>
        </authorList>
    </citation>
    <scope>NUCLEOTIDE SEQUENCE [LARGE SCALE GENOMIC DNA]</scope>
    <source>
        <strain evidence="2 3">So ceGT47</strain>
    </source>
</reference>
<dbReference type="PANTHER" id="PTHR34400">
    <property type="match status" value="1"/>
</dbReference>
<evidence type="ECO:0000313" key="2">
    <source>
        <dbReference type="EMBL" id="AUX26115.1"/>
    </source>
</evidence>
<gene>
    <name evidence="2" type="ORF">SOCEGT47_066750</name>
</gene>
<accession>A0A4P2Q964</accession>
<name>A0A4P2Q964_SORCE</name>
<evidence type="ECO:0000256" key="1">
    <source>
        <dbReference type="SAM" id="MobiDB-lite"/>
    </source>
</evidence>
<dbReference type="Proteomes" id="UP000295781">
    <property type="component" value="Chromosome"/>
</dbReference>
<feature type="region of interest" description="Disordered" evidence="1">
    <location>
        <begin position="420"/>
        <end position="440"/>
    </location>
</feature>
<evidence type="ECO:0000313" key="3">
    <source>
        <dbReference type="Proteomes" id="UP000295781"/>
    </source>
</evidence>